<dbReference type="OrthoDB" id="9794761at2"/>
<evidence type="ECO:0000313" key="2">
    <source>
        <dbReference type="Proteomes" id="UP000187651"/>
    </source>
</evidence>
<keyword evidence="2" id="KW-1185">Reference proteome</keyword>
<dbReference type="EMBL" id="FNHZ01000001">
    <property type="protein sequence ID" value="SDM49966.1"/>
    <property type="molecule type" value="Genomic_DNA"/>
</dbReference>
<dbReference type="RefSeq" id="WP_074520725.1">
    <property type="nucleotide sequence ID" value="NZ_FNHZ01000001.1"/>
</dbReference>
<evidence type="ECO:0008006" key="3">
    <source>
        <dbReference type="Google" id="ProtNLM"/>
    </source>
</evidence>
<protein>
    <recommendedName>
        <fullName evidence="3">Esterase</fullName>
    </recommendedName>
</protein>
<gene>
    <name evidence="1" type="ORF">SAMN05216544_0449</name>
</gene>
<dbReference type="InterPro" id="IPR029058">
    <property type="entry name" value="AB_hydrolase_fold"/>
</dbReference>
<evidence type="ECO:0000313" key="1">
    <source>
        <dbReference type="EMBL" id="SDM49966.1"/>
    </source>
</evidence>
<organism evidence="1 2">
    <name type="scientific">Lachnospira pectinoschiza</name>
    <dbReference type="NCBI Taxonomy" id="28052"/>
    <lineage>
        <taxon>Bacteria</taxon>
        <taxon>Bacillati</taxon>
        <taxon>Bacillota</taxon>
        <taxon>Clostridia</taxon>
        <taxon>Lachnospirales</taxon>
        <taxon>Lachnospiraceae</taxon>
        <taxon>Lachnospira</taxon>
    </lineage>
</organism>
<dbReference type="AlphaFoldDB" id="A0A1G9TQB0"/>
<accession>A0A1G9TQB0</accession>
<dbReference type="Proteomes" id="UP000187651">
    <property type="component" value="Unassembled WGS sequence"/>
</dbReference>
<reference evidence="2" key="1">
    <citation type="submission" date="2016-10" db="EMBL/GenBank/DDBJ databases">
        <authorList>
            <person name="Varghese N."/>
            <person name="Submissions S."/>
        </authorList>
    </citation>
    <scope>NUCLEOTIDE SEQUENCE [LARGE SCALE GENOMIC DNA]</scope>
    <source>
        <strain evidence="2">M83</strain>
    </source>
</reference>
<dbReference type="Gene3D" id="3.40.50.1820">
    <property type="entry name" value="alpha/beta hydrolase"/>
    <property type="match status" value="1"/>
</dbReference>
<sequence length="258" mass="29672">MVTYELEIEGRELYIADCNNELNSGPFVFWPLDPVEDESWENVANLVHEMTPDKDFTLIGFKVNAWDYEMSPWPAEVFKGRKFEGGGESVLEWLVNSCIPELEKKLNVAYILSEAWSMTEDNPKEQEEWYRDYYIAGYSLAGLFSLWTYFESCVFSGVASASGSLWYPGFIEYASKHELIDDTKIYLSLGNKEEKSKNRLMASVGDITRQLSVLFNHAAKEGTLLDFKYEIEEGNHFNNPQLRLAKGIAWLLDSNVKF</sequence>
<name>A0A1G9TQB0_9FIRM</name>
<dbReference type="SUPFAM" id="SSF53474">
    <property type="entry name" value="alpha/beta-Hydrolases"/>
    <property type="match status" value="1"/>
</dbReference>
<proteinExistence type="predicted"/>